<accession>A0AC35THT6</accession>
<organism evidence="1 2">
    <name type="scientific">Rhabditophanes sp. KR3021</name>
    <dbReference type="NCBI Taxonomy" id="114890"/>
    <lineage>
        <taxon>Eukaryota</taxon>
        <taxon>Metazoa</taxon>
        <taxon>Ecdysozoa</taxon>
        <taxon>Nematoda</taxon>
        <taxon>Chromadorea</taxon>
        <taxon>Rhabditida</taxon>
        <taxon>Tylenchina</taxon>
        <taxon>Panagrolaimomorpha</taxon>
        <taxon>Strongyloidoidea</taxon>
        <taxon>Alloionematidae</taxon>
        <taxon>Rhabditophanes</taxon>
    </lineage>
</organism>
<evidence type="ECO:0000313" key="2">
    <source>
        <dbReference type="WBParaSite" id="RSKR_0000070950.1"/>
    </source>
</evidence>
<name>A0AC35THT6_9BILA</name>
<sequence length="77" mass="8597">MILPLSQGNRPLLEATIGYWITVAKNELITSTLIKFILEDMPVGTELMSPPILVAMTTKLSLRHVNTLMDWLSAKSE</sequence>
<evidence type="ECO:0000313" key="1">
    <source>
        <dbReference type="Proteomes" id="UP000095286"/>
    </source>
</evidence>
<dbReference type="Proteomes" id="UP000095286">
    <property type="component" value="Unplaced"/>
</dbReference>
<dbReference type="WBParaSite" id="RSKR_0000070950.1">
    <property type="protein sequence ID" value="RSKR_0000070950.1"/>
    <property type="gene ID" value="RSKR_0000070950"/>
</dbReference>
<protein>
    <submittedName>
        <fullName evidence="2">Uncharacterized protein</fullName>
    </submittedName>
</protein>
<proteinExistence type="predicted"/>
<reference evidence="2" key="1">
    <citation type="submission" date="2016-11" db="UniProtKB">
        <authorList>
            <consortium name="WormBaseParasite"/>
        </authorList>
    </citation>
    <scope>IDENTIFICATION</scope>
    <source>
        <strain evidence="2">KR3021</strain>
    </source>
</reference>